<evidence type="ECO:0000256" key="1">
    <source>
        <dbReference type="SAM" id="Phobius"/>
    </source>
</evidence>
<reference evidence="2 3" key="1">
    <citation type="submission" date="2020-02" db="EMBL/GenBank/DDBJ databases">
        <title>Shewanella WXL01 sp. nov., a marine bacterium isolated from green algae in Luhuitou Fringing Reef (Northern South China Sea).</title>
        <authorList>
            <person name="Wang X."/>
        </authorList>
    </citation>
    <scope>NUCLEOTIDE SEQUENCE [LARGE SCALE GENOMIC DNA]</scope>
    <source>
        <strain evidence="2 3">MCCC 1A01895</strain>
    </source>
</reference>
<accession>A0ABS5I336</accession>
<keyword evidence="3" id="KW-1185">Reference proteome</keyword>
<evidence type="ECO:0000313" key="3">
    <source>
        <dbReference type="Proteomes" id="UP000811844"/>
    </source>
</evidence>
<keyword evidence="1" id="KW-0472">Membrane</keyword>
<feature type="transmembrane region" description="Helical" evidence="1">
    <location>
        <begin position="15"/>
        <end position="36"/>
    </location>
</feature>
<evidence type="ECO:0000313" key="2">
    <source>
        <dbReference type="EMBL" id="MBR9728438.1"/>
    </source>
</evidence>
<evidence type="ECO:0008006" key="4">
    <source>
        <dbReference type="Google" id="ProtNLM"/>
    </source>
</evidence>
<organism evidence="2 3">
    <name type="scientific">Shewanella intestini</name>
    <dbReference type="NCBI Taxonomy" id="2017544"/>
    <lineage>
        <taxon>Bacteria</taxon>
        <taxon>Pseudomonadati</taxon>
        <taxon>Pseudomonadota</taxon>
        <taxon>Gammaproteobacteria</taxon>
        <taxon>Alteromonadales</taxon>
        <taxon>Shewanellaceae</taxon>
        <taxon>Shewanella</taxon>
    </lineage>
</organism>
<dbReference type="RefSeq" id="WP_153664925.1">
    <property type="nucleotide sequence ID" value="NZ_JAAIKR010000009.1"/>
</dbReference>
<gene>
    <name evidence="2" type="ORF">G3R48_10680</name>
</gene>
<name>A0ABS5I336_9GAMM</name>
<keyword evidence="1" id="KW-0812">Transmembrane</keyword>
<protein>
    <recommendedName>
        <fullName evidence="4">DUF4358 domain-containing protein</fullName>
    </recommendedName>
</protein>
<proteinExistence type="predicted"/>
<keyword evidence="1" id="KW-1133">Transmembrane helix</keyword>
<comment type="caution">
    <text evidence="2">The sequence shown here is derived from an EMBL/GenBank/DDBJ whole genome shotgun (WGS) entry which is preliminary data.</text>
</comment>
<sequence length="137" mass="14971">MNEDINTSNPTKRKLWVMMAVGVSIAVLLSVLFGMLPKGFKTTHEQIGNGKPAVVFVYDPGLAISNPQTEQMNQARETLGNNAHFLLAREGTPEGDQFLAKHRAQSAEIFVFSAAGELIKRQYAVAGANELVQLLMN</sequence>
<dbReference type="EMBL" id="JAAIKR010000009">
    <property type="protein sequence ID" value="MBR9728438.1"/>
    <property type="molecule type" value="Genomic_DNA"/>
</dbReference>
<dbReference type="Proteomes" id="UP000811844">
    <property type="component" value="Unassembled WGS sequence"/>
</dbReference>